<dbReference type="AlphaFoldDB" id="A0A1Q5Q719"/>
<evidence type="ECO:0000256" key="7">
    <source>
        <dbReference type="SAM" id="MobiDB-lite"/>
    </source>
</evidence>
<evidence type="ECO:0000256" key="4">
    <source>
        <dbReference type="ARBA" id="ARBA00022729"/>
    </source>
</evidence>
<feature type="domain" description="ML-like" evidence="10">
    <location>
        <begin position="23"/>
        <end position="164"/>
    </location>
</feature>
<dbReference type="SMART" id="SM01320">
    <property type="entry name" value="TRP_N"/>
    <property type="match status" value="1"/>
</dbReference>
<feature type="region of interest" description="Disordered" evidence="7">
    <location>
        <begin position="659"/>
        <end position="718"/>
    </location>
</feature>
<dbReference type="EMBL" id="LFMY01000018">
    <property type="protein sequence ID" value="OKL55639.1"/>
    <property type="molecule type" value="Genomic_DNA"/>
</dbReference>
<sequence>MQLGWFTAAAVVLLGPAQVLAGNILKTDGFSLCSTNATIQLTNMNIEYDQSTKNITFDIAATSDLVQNVTVSLIVNAYGEQVYEQNFNPCDASTAVPELCPVPASSFSASGNMTIPSQYADMIPSIAFAVPDLDGQAILELKSADTGDEVACIESTLTNGKTLQIPGVTYAAAAIVASSLALSGLTALGTAGHPGSATSSPNFGEVLGWFQTLASSGMLSVQYPSVYRSFTSNFAFAGGLLPWASLQTSIDNFRNMTGGNLTDNTYQYLQNATLTFDDGSLNTRSVAKRALSGLVARAAIFVRDTSTSNGTSSNAIVEELEGLKAYSEQLSIPSSNIFMTVLLFFAIIVAAIVVGILLLKVILETWALYGTFPKSLAEFRKHYWGIMGRTITNLILIIYGIWVLYCVYQFTRGDSWAAILLAGLTLALFTALLAAFSIRIWMIARRYKKSEGDHSVMYEDREVWRRYSLFYDNYKRSYWYIFIPVIVYAFARGCIIAGGDGHGLFQTGGQLVIDGLMLILLLWTRPYVAKSSQWINITIQAVRVLSIACILVFVEELGIAQTTKTITGIVLIAVQSTLTVILAILIGVNALINFVRQNPHIRLRERKEKADRDMDNLTPLDARNSLLIDDMPRSRADMYEQSKYNMTGPFEAYRDHVPETTETVSHVRDKSTDRLINNDSYYRGYQRQYQQHTRSISRDRSPSPEELGQQPHSFGMAL</sequence>
<keyword evidence="4 9" id="KW-0732">Signal</keyword>
<feature type="transmembrane region" description="Helical" evidence="8">
    <location>
        <begin position="566"/>
        <end position="595"/>
    </location>
</feature>
<evidence type="ECO:0000256" key="1">
    <source>
        <dbReference type="ARBA" id="ARBA00004141"/>
    </source>
</evidence>
<dbReference type="Pfam" id="PF14558">
    <property type="entry name" value="TRP_N"/>
    <property type="match status" value="1"/>
</dbReference>
<feature type="transmembrane region" description="Helical" evidence="8">
    <location>
        <begin position="390"/>
        <end position="410"/>
    </location>
</feature>
<dbReference type="GO" id="GO:0016020">
    <property type="term" value="C:membrane"/>
    <property type="evidence" value="ECO:0007669"/>
    <property type="project" value="UniProtKB-SubCell"/>
</dbReference>
<dbReference type="GO" id="GO:0009272">
    <property type="term" value="P:fungal-type cell wall biogenesis"/>
    <property type="evidence" value="ECO:0007669"/>
    <property type="project" value="TreeGrafter"/>
</dbReference>
<organism evidence="11 12">
    <name type="scientific">Talaromyces atroroseus</name>
    <dbReference type="NCBI Taxonomy" id="1441469"/>
    <lineage>
        <taxon>Eukaryota</taxon>
        <taxon>Fungi</taxon>
        <taxon>Dikarya</taxon>
        <taxon>Ascomycota</taxon>
        <taxon>Pezizomycotina</taxon>
        <taxon>Eurotiomycetes</taxon>
        <taxon>Eurotiomycetidae</taxon>
        <taxon>Eurotiales</taxon>
        <taxon>Trichocomaceae</taxon>
        <taxon>Talaromyces</taxon>
        <taxon>Talaromyces sect. Trachyspermi</taxon>
    </lineage>
</organism>
<evidence type="ECO:0000256" key="9">
    <source>
        <dbReference type="SAM" id="SignalP"/>
    </source>
</evidence>
<keyword evidence="5 8" id="KW-1133">Transmembrane helix</keyword>
<dbReference type="STRING" id="1441469.A0A1Q5Q719"/>
<evidence type="ECO:0000256" key="2">
    <source>
        <dbReference type="ARBA" id="ARBA00010642"/>
    </source>
</evidence>
<comment type="caution">
    <text evidence="11">The sequence shown here is derived from an EMBL/GenBank/DDBJ whole genome shotgun (WGS) entry which is preliminary data.</text>
</comment>
<gene>
    <name evidence="11" type="ORF">UA08_09108</name>
</gene>
<protein>
    <recommendedName>
        <fullName evidence="10">ML-like domain-containing protein</fullName>
    </recommendedName>
</protein>
<evidence type="ECO:0000256" key="8">
    <source>
        <dbReference type="SAM" id="Phobius"/>
    </source>
</evidence>
<dbReference type="Pfam" id="PF06011">
    <property type="entry name" value="TRP"/>
    <property type="match status" value="1"/>
</dbReference>
<dbReference type="InterPro" id="IPR010308">
    <property type="entry name" value="TRP_C"/>
</dbReference>
<feature type="chain" id="PRO_5012072677" description="ML-like domain-containing protein" evidence="9">
    <location>
        <begin position="22"/>
        <end position="718"/>
    </location>
</feature>
<comment type="subcellular location">
    <subcellularLocation>
        <location evidence="1">Membrane</location>
        <topology evidence="1">Multi-pass membrane protein</topology>
    </subcellularLocation>
</comment>
<comment type="similarity">
    <text evidence="2">Belongs to the transient receptor potential (TRP) ion channel family.</text>
</comment>
<dbReference type="PANTHER" id="PTHR31145:SF5">
    <property type="entry name" value="DUF907 DOMAIN PROTEIN (AFU_ORTHOLOGUE AFUA_2G06100)"/>
    <property type="match status" value="1"/>
</dbReference>
<feature type="transmembrane region" description="Helical" evidence="8">
    <location>
        <begin position="416"/>
        <end position="441"/>
    </location>
</feature>
<proteinExistence type="inferred from homology"/>
<dbReference type="RefSeq" id="XP_020115760.1">
    <property type="nucleotide sequence ID" value="XM_020264005.1"/>
</dbReference>
<evidence type="ECO:0000313" key="11">
    <source>
        <dbReference type="EMBL" id="OKL55639.1"/>
    </source>
</evidence>
<dbReference type="PANTHER" id="PTHR31145">
    <property type="entry name" value="INTEGRAL MEMBRANE PROTEIN (AFU_ORTHOLOGUE AFUA_7G01610)"/>
    <property type="match status" value="1"/>
</dbReference>
<evidence type="ECO:0000313" key="12">
    <source>
        <dbReference type="Proteomes" id="UP000214365"/>
    </source>
</evidence>
<feature type="transmembrane region" description="Helical" evidence="8">
    <location>
        <begin position="504"/>
        <end position="523"/>
    </location>
</feature>
<keyword evidence="3 8" id="KW-0812">Transmembrane</keyword>
<dbReference type="InterPro" id="IPR032800">
    <property type="entry name" value="TRP_N"/>
</dbReference>
<feature type="signal peptide" evidence="9">
    <location>
        <begin position="1"/>
        <end position="21"/>
    </location>
</feature>
<feature type="compositionally biased region" description="Basic and acidic residues" evidence="7">
    <location>
        <begin position="659"/>
        <end position="673"/>
    </location>
</feature>
<dbReference type="OrthoDB" id="2115177at2759"/>
<dbReference type="GeneID" id="31008864"/>
<feature type="compositionally biased region" description="Low complexity" evidence="7">
    <location>
        <begin position="681"/>
        <end position="691"/>
    </location>
</feature>
<dbReference type="InterPro" id="IPR040241">
    <property type="entry name" value="TRP_Flc/Pkd2-like"/>
</dbReference>
<name>A0A1Q5Q719_TALAT</name>
<evidence type="ECO:0000256" key="5">
    <source>
        <dbReference type="ARBA" id="ARBA00022989"/>
    </source>
</evidence>
<evidence type="ECO:0000259" key="10">
    <source>
        <dbReference type="SMART" id="SM01320"/>
    </source>
</evidence>
<keyword evidence="12" id="KW-1185">Reference proteome</keyword>
<dbReference type="Proteomes" id="UP000214365">
    <property type="component" value="Unassembled WGS sequence"/>
</dbReference>
<evidence type="ECO:0000256" key="3">
    <source>
        <dbReference type="ARBA" id="ARBA00022692"/>
    </source>
</evidence>
<feature type="transmembrane region" description="Helical" evidence="8">
    <location>
        <begin position="535"/>
        <end position="554"/>
    </location>
</feature>
<feature type="transmembrane region" description="Helical" evidence="8">
    <location>
        <begin position="478"/>
        <end position="498"/>
    </location>
</feature>
<reference evidence="11 12" key="1">
    <citation type="submission" date="2015-06" db="EMBL/GenBank/DDBJ databases">
        <title>Talaromyces atroroseus IBT 11181 draft genome.</title>
        <authorList>
            <person name="Rasmussen K.B."/>
            <person name="Rasmussen S."/>
            <person name="Petersen B."/>
            <person name="Sicheritz-Ponten T."/>
            <person name="Mortensen U.H."/>
            <person name="Thrane U."/>
        </authorList>
    </citation>
    <scope>NUCLEOTIDE SEQUENCE [LARGE SCALE GENOMIC DNA]</scope>
    <source>
        <strain evidence="11 12">IBT 11181</strain>
    </source>
</reference>
<dbReference type="GO" id="GO:0055085">
    <property type="term" value="P:transmembrane transport"/>
    <property type="evidence" value="ECO:0007669"/>
    <property type="project" value="TreeGrafter"/>
</dbReference>
<evidence type="ECO:0000256" key="6">
    <source>
        <dbReference type="ARBA" id="ARBA00023136"/>
    </source>
</evidence>
<keyword evidence="6 8" id="KW-0472">Membrane</keyword>
<feature type="transmembrane region" description="Helical" evidence="8">
    <location>
        <begin position="337"/>
        <end position="369"/>
    </location>
</feature>
<accession>A0A1Q5Q719</accession>